<evidence type="ECO:0000259" key="7">
    <source>
        <dbReference type="Pfam" id="PF06271"/>
    </source>
</evidence>
<evidence type="ECO:0000256" key="3">
    <source>
        <dbReference type="ARBA" id="ARBA00022692"/>
    </source>
</evidence>
<keyword evidence="9" id="KW-1185">Reference proteome</keyword>
<accession>A0ABS1TLM5</accession>
<sequence length="187" mass="21280">MSRYKFKSRFLLLYVFLKKEATILQTSNENIASFWWRVLANFIDGVILSFVGSVISIFGQIIFIVGFGVDTSDTPDESGLYFGLGAFLGALIFFIIYLALYWLYYALFESKLGGTPGKLVCQLQVLTENGDKLSFKRATGHYFSRWIPFYWITAMFTEKKQGIHDILAHVIVIKKSSSPVQVPKQSL</sequence>
<dbReference type="PANTHER" id="PTHR36115">
    <property type="entry name" value="PROLINE-RICH ANTIGEN HOMOLOG-RELATED"/>
    <property type="match status" value="1"/>
</dbReference>
<feature type="transmembrane region" description="Helical" evidence="6">
    <location>
        <begin position="81"/>
        <end position="104"/>
    </location>
</feature>
<dbReference type="EMBL" id="JAESWB010000134">
    <property type="protein sequence ID" value="MBL4952207.1"/>
    <property type="molecule type" value="Genomic_DNA"/>
</dbReference>
<dbReference type="PANTHER" id="PTHR36115:SF4">
    <property type="entry name" value="MEMBRANE PROTEIN"/>
    <property type="match status" value="1"/>
</dbReference>
<evidence type="ECO:0000256" key="5">
    <source>
        <dbReference type="ARBA" id="ARBA00023136"/>
    </source>
</evidence>
<reference evidence="8 9" key="1">
    <citation type="submission" date="2021-01" db="EMBL/GenBank/DDBJ databases">
        <title>Genome public.</title>
        <authorList>
            <person name="Liu C."/>
            <person name="Sun Q."/>
        </authorList>
    </citation>
    <scope>NUCLEOTIDE SEQUENCE [LARGE SCALE GENOMIC DNA]</scope>
    <source>
        <strain evidence="8 9">YIM B02564</strain>
    </source>
</reference>
<keyword evidence="4 6" id="KW-1133">Transmembrane helix</keyword>
<evidence type="ECO:0000256" key="6">
    <source>
        <dbReference type="SAM" id="Phobius"/>
    </source>
</evidence>
<dbReference type="InterPro" id="IPR010432">
    <property type="entry name" value="RDD"/>
</dbReference>
<feature type="transmembrane region" description="Helical" evidence="6">
    <location>
        <begin position="45"/>
        <end position="69"/>
    </location>
</feature>
<gene>
    <name evidence="8" type="ORF">JK635_08290</name>
</gene>
<keyword evidence="3 6" id="KW-0812">Transmembrane</keyword>
<organism evidence="8 9">
    <name type="scientific">Neobacillus paridis</name>
    <dbReference type="NCBI Taxonomy" id="2803862"/>
    <lineage>
        <taxon>Bacteria</taxon>
        <taxon>Bacillati</taxon>
        <taxon>Bacillota</taxon>
        <taxon>Bacilli</taxon>
        <taxon>Bacillales</taxon>
        <taxon>Bacillaceae</taxon>
        <taxon>Neobacillus</taxon>
    </lineage>
</organism>
<keyword evidence="5 6" id="KW-0472">Membrane</keyword>
<protein>
    <submittedName>
        <fullName evidence="8">RDD family protein</fullName>
    </submittedName>
</protein>
<dbReference type="Proteomes" id="UP000623967">
    <property type="component" value="Unassembled WGS sequence"/>
</dbReference>
<feature type="domain" description="RDD" evidence="7">
    <location>
        <begin position="32"/>
        <end position="168"/>
    </location>
</feature>
<evidence type="ECO:0000313" key="8">
    <source>
        <dbReference type="EMBL" id="MBL4952207.1"/>
    </source>
</evidence>
<evidence type="ECO:0000256" key="2">
    <source>
        <dbReference type="ARBA" id="ARBA00022475"/>
    </source>
</evidence>
<name>A0ABS1TLM5_9BACI</name>
<evidence type="ECO:0000256" key="4">
    <source>
        <dbReference type="ARBA" id="ARBA00022989"/>
    </source>
</evidence>
<comment type="caution">
    <text evidence="8">The sequence shown here is derived from an EMBL/GenBank/DDBJ whole genome shotgun (WGS) entry which is preliminary data.</text>
</comment>
<dbReference type="RefSeq" id="WP_202653484.1">
    <property type="nucleotide sequence ID" value="NZ_JAESWB010000134.1"/>
</dbReference>
<comment type="subcellular location">
    <subcellularLocation>
        <location evidence="1">Cell membrane</location>
        <topology evidence="1">Multi-pass membrane protein</topology>
    </subcellularLocation>
</comment>
<dbReference type="Pfam" id="PF06271">
    <property type="entry name" value="RDD"/>
    <property type="match status" value="1"/>
</dbReference>
<dbReference type="InterPro" id="IPR051791">
    <property type="entry name" value="Pra-immunoreactive"/>
</dbReference>
<evidence type="ECO:0000313" key="9">
    <source>
        <dbReference type="Proteomes" id="UP000623967"/>
    </source>
</evidence>
<evidence type="ECO:0000256" key="1">
    <source>
        <dbReference type="ARBA" id="ARBA00004651"/>
    </source>
</evidence>
<keyword evidence="2" id="KW-1003">Cell membrane</keyword>
<proteinExistence type="predicted"/>